<dbReference type="Pfam" id="PF03703">
    <property type="entry name" value="bPH_2"/>
    <property type="match status" value="1"/>
</dbReference>
<dbReference type="Proteomes" id="UP000001383">
    <property type="component" value="Chromosome"/>
</dbReference>
<dbReference type="PANTHER" id="PTHR34473:SF2">
    <property type="entry name" value="UPF0699 TRANSMEMBRANE PROTEIN YDBT"/>
    <property type="match status" value="1"/>
</dbReference>
<keyword evidence="1" id="KW-0472">Membrane</keyword>
<accession>B9E8C7</accession>
<dbReference type="KEGG" id="mcl:MCCL_1738"/>
<evidence type="ECO:0000313" key="4">
    <source>
        <dbReference type="Proteomes" id="UP000001383"/>
    </source>
</evidence>
<protein>
    <recommendedName>
        <fullName evidence="2">YdbS-like PH domain-containing protein</fullName>
    </recommendedName>
</protein>
<dbReference type="STRING" id="458233.MCCL_1738"/>
<dbReference type="EMBL" id="AP009484">
    <property type="protein sequence ID" value="BAH18445.1"/>
    <property type="molecule type" value="Genomic_DNA"/>
</dbReference>
<evidence type="ECO:0000313" key="3">
    <source>
        <dbReference type="EMBL" id="BAH18445.1"/>
    </source>
</evidence>
<evidence type="ECO:0000256" key="1">
    <source>
        <dbReference type="SAM" id="Phobius"/>
    </source>
</evidence>
<feature type="domain" description="YdbS-like PH" evidence="2">
    <location>
        <begin position="76"/>
        <end position="149"/>
    </location>
</feature>
<reference evidence="3 4" key="1">
    <citation type="journal article" date="2009" name="J. Bacteriol.">
        <title>Complete genome sequence of Macrococcus caseolyticus strain JCSCS5402, reflecting the ancestral genome of the human-pathogenic staphylococci.</title>
        <authorList>
            <person name="Baba T."/>
            <person name="Kuwahara-Arai K."/>
            <person name="Uchiyama I."/>
            <person name="Takeuchi F."/>
            <person name="Ito T."/>
            <person name="Hiramatsu K."/>
        </authorList>
    </citation>
    <scope>NUCLEOTIDE SEQUENCE [LARGE SCALE GENOMIC DNA]</scope>
    <source>
        <strain evidence="3 4">JCSC5402</strain>
    </source>
</reference>
<keyword evidence="1" id="KW-1133">Transmembrane helix</keyword>
<organism evidence="3 4">
    <name type="scientific">Macrococcus caseolyticus (strain JCSC5402)</name>
    <name type="common">Macrococcoides caseolyticum</name>
    <dbReference type="NCBI Taxonomy" id="458233"/>
    <lineage>
        <taxon>Bacteria</taxon>
        <taxon>Bacillati</taxon>
        <taxon>Bacillota</taxon>
        <taxon>Bacilli</taxon>
        <taxon>Bacillales</taxon>
        <taxon>Staphylococcaceae</taxon>
        <taxon>Macrococcoides</taxon>
    </lineage>
</organism>
<feature type="transmembrane region" description="Helical" evidence="1">
    <location>
        <begin position="20"/>
        <end position="42"/>
    </location>
</feature>
<name>B9E8C7_MACCJ</name>
<proteinExistence type="predicted"/>
<gene>
    <name evidence="3" type="ordered locus">MCCL_1738</name>
</gene>
<feature type="transmembrane region" description="Helical" evidence="1">
    <location>
        <begin position="48"/>
        <end position="67"/>
    </location>
</feature>
<dbReference type="eggNOG" id="COG3402">
    <property type="taxonomic scope" value="Bacteria"/>
</dbReference>
<dbReference type="InterPro" id="IPR005182">
    <property type="entry name" value="YdbS-like_PH"/>
</dbReference>
<dbReference type="PANTHER" id="PTHR34473">
    <property type="entry name" value="UPF0699 TRANSMEMBRANE PROTEIN YDBS"/>
    <property type="match status" value="1"/>
</dbReference>
<sequence>MLMYESDLKNFQPQAAVKYLYVKAVISLTIFAVISVGIYFLIHKYLTIKYDFLIFILLIYPLYKLFIGVRLRQKYTKYQLNGVTLEVSSGAYFTKRMVLPVDIMQSVCIKHGWLMQKYRLAQVTVYTRGDSNVMPLMYAEDAEFIASQIIERIKEIHYEQ</sequence>
<dbReference type="AlphaFoldDB" id="B9E8C7"/>
<evidence type="ECO:0000259" key="2">
    <source>
        <dbReference type="Pfam" id="PF03703"/>
    </source>
</evidence>
<dbReference type="HOGENOM" id="CLU_1650086_0_0_9"/>
<keyword evidence="1" id="KW-0812">Transmembrane</keyword>